<proteinExistence type="predicted"/>
<reference evidence="1 2" key="1">
    <citation type="submission" date="2024-02" db="EMBL/GenBank/DDBJ databases">
        <title>Expansion and revision of Xanthobacter and proposal of Roseixanthobacter gen. nov.</title>
        <authorList>
            <person name="Soltysiak M.P.M."/>
            <person name="Jalihal A."/>
            <person name="Ory A."/>
            <person name="Chrisophersen C."/>
            <person name="Lee A.D."/>
            <person name="Boulton J."/>
            <person name="Springer M."/>
        </authorList>
    </citation>
    <scope>NUCLEOTIDE SEQUENCE [LARGE SCALE GENOMIC DNA]</scope>
    <source>
        <strain evidence="1 2">23A</strain>
    </source>
</reference>
<evidence type="ECO:0000313" key="1">
    <source>
        <dbReference type="EMBL" id="MFG1370695.1"/>
    </source>
</evidence>
<accession>A0ABW6ZPP9</accession>
<dbReference type="RefSeq" id="WP_393990783.1">
    <property type="nucleotide sequence ID" value="NZ_JBAFVH010000001.1"/>
</dbReference>
<evidence type="ECO:0000313" key="2">
    <source>
        <dbReference type="Proteomes" id="UP001604002"/>
    </source>
</evidence>
<organism evidence="1 2">
    <name type="scientific">Xanthobacter oligotrophicus</name>
    <dbReference type="NCBI Taxonomy" id="2607286"/>
    <lineage>
        <taxon>Bacteria</taxon>
        <taxon>Pseudomonadati</taxon>
        <taxon>Pseudomonadota</taxon>
        <taxon>Alphaproteobacteria</taxon>
        <taxon>Hyphomicrobiales</taxon>
        <taxon>Xanthobacteraceae</taxon>
        <taxon>Xanthobacter</taxon>
    </lineage>
</organism>
<dbReference type="InterPro" id="IPR019596">
    <property type="entry name" value="Phage_Mu_GpM_tail_tub"/>
</dbReference>
<dbReference type="Pfam" id="PF10618">
    <property type="entry name" value="Tail_tube"/>
    <property type="match status" value="1"/>
</dbReference>
<sequence>MADDCCNSFGGKIVIQIGDTRFPPTEGDITLDPTNIEVEAMVNQDGSAARIVHPRLYGAEFTLRNSCGLVWSSVVAKCRMNVTIVEETNGRQHLFTGAFIVGRPKLNLTNGEVSGLSIASASYKAISA</sequence>
<gene>
    <name evidence="1" type="ORF">V5F32_00800</name>
</gene>
<protein>
    <submittedName>
        <fullName evidence="1">Phage tail tube protein</fullName>
    </submittedName>
</protein>
<dbReference type="Proteomes" id="UP001604002">
    <property type="component" value="Unassembled WGS sequence"/>
</dbReference>
<comment type="caution">
    <text evidence="1">The sequence shown here is derived from an EMBL/GenBank/DDBJ whole genome shotgun (WGS) entry which is preliminary data.</text>
</comment>
<keyword evidence="2" id="KW-1185">Reference proteome</keyword>
<name>A0ABW6ZPP9_9HYPH</name>
<dbReference type="EMBL" id="JBAFVH010000001">
    <property type="protein sequence ID" value="MFG1370695.1"/>
    <property type="molecule type" value="Genomic_DNA"/>
</dbReference>